<organism evidence="7 8">
    <name type="scientific">Bradyrhizobium diazoefficiens</name>
    <dbReference type="NCBI Taxonomy" id="1355477"/>
    <lineage>
        <taxon>Bacteria</taxon>
        <taxon>Pseudomonadati</taxon>
        <taxon>Pseudomonadota</taxon>
        <taxon>Alphaproteobacteria</taxon>
        <taxon>Hyphomicrobiales</taxon>
        <taxon>Nitrobacteraceae</taxon>
        <taxon>Bradyrhizobium</taxon>
    </lineage>
</organism>
<dbReference type="GO" id="GO:0046061">
    <property type="term" value="P:dATP catabolic process"/>
    <property type="evidence" value="ECO:0007669"/>
    <property type="project" value="TreeGrafter"/>
</dbReference>
<dbReference type="Proteomes" id="UP000063308">
    <property type="component" value="Chromosome"/>
</dbReference>
<dbReference type="InterPro" id="IPR048011">
    <property type="entry name" value="NTP-PPase_MazG-like_C"/>
</dbReference>
<comment type="catalytic activity">
    <reaction evidence="1">
        <text>ATP + H2O = AMP + diphosphate + H(+)</text>
        <dbReference type="Rhea" id="RHEA:14245"/>
        <dbReference type="ChEBI" id="CHEBI:15377"/>
        <dbReference type="ChEBI" id="CHEBI:15378"/>
        <dbReference type="ChEBI" id="CHEBI:30616"/>
        <dbReference type="ChEBI" id="CHEBI:33019"/>
        <dbReference type="ChEBI" id="CHEBI:456215"/>
        <dbReference type="EC" id="3.6.1.8"/>
    </reaction>
</comment>
<dbReference type="GO" id="GO:0046076">
    <property type="term" value="P:dTTP catabolic process"/>
    <property type="evidence" value="ECO:0007669"/>
    <property type="project" value="TreeGrafter"/>
</dbReference>
<dbReference type="InterPro" id="IPR048015">
    <property type="entry name" value="NTP-PPase_MazG-like_N"/>
</dbReference>
<dbReference type="EC" id="3.6.1.8" evidence="3"/>
<dbReference type="AlphaFoldDB" id="A0A0E4BXB3"/>
<comment type="similarity">
    <text evidence="2">Belongs to the nucleoside triphosphate pyrophosphohydrolase family.</text>
</comment>
<evidence type="ECO:0000259" key="6">
    <source>
        <dbReference type="Pfam" id="PF03819"/>
    </source>
</evidence>
<accession>A0A0E4BXB3</accession>
<dbReference type="GO" id="GO:0046047">
    <property type="term" value="P:TTP catabolic process"/>
    <property type="evidence" value="ECO:0007669"/>
    <property type="project" value="TreeGrafter"/>
</dbReference>
<evidence type="ECO:0000313" key="8">
    <source>
        <dbReference type="Proteomes" id="UP000063308"/>
    </source>
</evidence>
<dbReference type="NCBIfam" id="TIGR00444">
    <property type="entry name" value="mazG"/>
    <property type="match status" value="1"/>
</dbReference>
<feature type="region of interest" description="Disordered" evidence="5">
    <location>
        <begin position="126"/>
        <end position="145"/>
    </location>
</feature>
<dbReference type="CDD" id="cd11528">
    <property type="entry name" value="NTP-PPase_MazG_Nterm"/>
    <property type="match status" value="1"/>
</dbReference>
<evidence type="ECO:0000313" key="7">
    <source>
        <dbReference type="EMBL" id="BAR62313.1"/>
    </source>
</evidence>
<dbReference type="PANTHER" id="PTHR30522:SF0">
    <property type="entry name" value="NUCLEOSIDE TRIPHOSPHATE PYROPHOSPHOHYDROLASE"/>
    <property type="match status" value="1"/>
</dbReference>
<dbReference type="GO" id="GO:0047693">
    <property type="term" value="F:ATP diphosphatase activity"/>
    <property type="evidence" value="ECO:0007669"/>
    <property type="project" value="UniProtKB-EC"/>
</dbReference>
<feature type="domain" description="NTP pyrophosphohydrolase MazG-like" evidence="6">
    <location>
        <begin position="30"/>
        <end position="103"/>
    </location>
</feature>
<keyword evidence="7" id="KW-0378">Hydrolase</keyword>
<dbReference type="CDD" id="cd11529">
    <property type="entry name" value="NTP-PPase_MazG_Cterm"/>
    <property type="match status" value="1"/>
</dbReference>
<evidence type="ECO:0000256" key="2">
    <source>
        <dbReference type="ARBA" id="ARBA00061115"/>
    </source>
</evidence>
<dbReference type="Gene3D" id="1.10.287.1080">
    <property type="entry name" value="MazG-like"/>
    <property type="match status" value="2"/>
</dbReference>
<dbReference type="GO" id="GO:0006950">
    <property type="term" value="P:response to stress"/>
    <property type="evidence" value="ECO:0007669"/>
    <property type="project" value="UniProtKB-ARBA"/>
</dbReference>
<dbReference type="SUPFAM" id="SSF101386">
    <property type="entry name" value="all-alpha NTP pyrophosphatases"/>
    <property type="match status" value="2"/>
</dbReference>
<evidence type="ECO:0000256" key="1">
    <source>
        <dbReference type="ARBA" id="ARBA00052141"/>
    </source>
</evidence>
<dbReference type="InterPro" id="IPR011551">
    <property type="entry name" value="NTP_PyrPHydrolase_MazG"/>
</dbReference>
<feature type="domain" description="NTP pyrophosphohydrolase MazG-like" evidence="6">
    <location>
        <begin position="176"/>
        <end position="238"/>
    </location>
</feature>
<proteinExistence type="inferred from homology"/>
<dbReference type="GO" id="GO:0046081">
    <property type="term" value="P:dUTP catabolic process"/>
    <property type="evidence" value="ECO:0007669"/>
    <property type="project" value="TreeGrafter"/>
</dbReference>
<dbReference type="PANTHER" id="PTHR30522">
    <property type="entry name" value="NUCLEOSIDE TRIPHOSPHATE PYROPHOSPHOHYDROLASE"/>
    <property type="match status" value="1"/>
</dbReference>
<dbReference type="FunFam" id="1.10.287.1080:FF:000001">
    <property type="entry name" value="Nucleoside triphosphate pyrophosphohydrolase"/>
    <property type="match status" value="1"/>
</dbReference>
<reference evidence="7 8" key="1">
    <citation type="submission" date="2014-11" db="EMBL/GenBank/DDBJ databases">
        <title>Symbiosis island explosion on the genome of extra-slow-growing strains of soybean bradyrhizobia with massive insertion sequences.</title>
        <authorList>
            <person name="Iida T."/>
            <person name="Minamisawa K."/>
        </authorList>
    </citation>
    <scope>NUCLEOTIDE SEQUENCE [LARGE SCALE GENOMIC DNA]</scope>
    <source>
        <strain evidence="7 8">NK6</strain>
    </source>
</reference>
<dbReference type="Pfam" id="PF03819">
    <property type="entry name" value="MazG"/>
    <property type="match status" value="2"/>
</dbReference>
<evidence type="ECO:0000256" key="3">
    <source>
        <dbReference type="ARBA" id="ARBA00066372"/>
    </source>
</evidence>
<dbReference type="FunFam" id="1.10.287.1080:FF:000003">
    <property type="entry name" value="Nucleoside triphosphate pyrophosphohydrolase"/>
    <property type="match status" value="1"/>
</dbReference>
<protein>
    <recommendedName>
        <fullName evidence="4">Nucleoside triphosphate pyrophosphohydrolase</fullName>
        <ecNumber evidence="3">3.6.1.8</ecNumber>
    </recommendedName>
</protein>
<evidence type="ECO:0000256" key="4">
    <source>
        <dbReference type="ARBA" id="ARBA00074799"/>
    </source>
</evidence>
<evidence type="ECO:0000256" key="5">
    <source>
        <dbReference type="SAM" id="MobiDB-lite"/>
    </source>
</evidence>
<dbReference type="GO" id="GO:0006203">
    <property type="term" value="P:dGTP catabolic process"/>
    <property type="evidence" value="ECO:0007669"/>
    <property type="project" value="TreeGrafter"/>
</dbReference>
<feature type="compositionally biased region" description="Basic and acidic residues" evidence="5">
    <location>
        <begin position="126"/>
        <end position="141"/>
    </location>
</feature>
<dbReference type="NCBIfam" id="NF007113">
    <property type="entry name" value="PRK09562.1"/>
    <property type="match status" value="1"/>
</dbReference>
<dbReference type="EMBL" id="AP014685">
    <property type="protein sequence ID" value="BAR62313.1"/>
    <property type="molecule type" value="Genomic_DNA"/>
</dbReference>
<name>A0A0E4BXB3_9BRAD</name>
<dbReference type="RefSeq" id="WP_060912250.1">
    <property type="nucleotide sequence ID" value="NZ_JAFCKD010000009.1"/>
</dbReference>
<gene>
    <name evidence="7" type="ORF">NK6_9171</name>
</gene>
<sequence length="286" mass="32097">MTPSRDISRLIEIMAALRTPVTGCPWDLEQNFATIAPYTIEEAYEVVDAITRGDLDDLREELGDLLLQVAFHAQMASEQNAFAFGDVVEAITRKMIRRHPHVFADKDGNLASSHVKEVWDRIKAEEKAERAARRPPEEAPSHKSLLSGVKAGQPALTRAMELQRKASTVGFDWNDPRAVLQKIREEADEIEAALDRNDKRELAEETGDLMFALVNLARHVDADPEAALRTTNAKFERRFAFIERALEAQGRTLEQASLAEMDALWNAAKGEEQRAPAVERSSQARR</sequence>
<dbReference type="GO" id="GO:0046052">
    <property type="term" value="P:UTP catabolic process"/>
    <property type="evidence" value="ECO:0007669"/>
    <property type="project" value="TreeGrafter"/>
</dbReference>
<dbReference type="InterPro" id="IPR004518">
    <property type="entry name" value="MazG-like_dom"/>
</dbReference>